<gene>
    <name evidence="1" type="ordered locus">Dred_1382</name>
</gene>
<name>A4J4A9_DESRM</name>
<dbReference type="OrthoDB" id="9795498at2"/>
<dbReference type="AlphaFoldDB" id="A4J4A9"/>
<dbReference type="Gene3D" id="3.40.50.150">
    <property type="entry name" value="Vaccinia Virus protein VP39"/>
    <property type="match status" value="1"/>
</dbReference>
<protein>
    <recommendedName>
        <fullName evidence="3">Class I SAM-dependent methyltransferase</fullName>
    </recommendedName>
</protein>
<evidence type="ECO:0000313" key="2">
    <source>
        <dbReference type="Proteomes" id="UP000001556"/>
    </source>
</evidence>
<evidence type="ECO:0008006" key="3">
    <source>
        <dbReference type="Google" id="ProtNLM"/>
    </source>
</evidence>
<accession>A4J4A9</accession>
<dbReference type="InterPro" id="IPR029063">
    <property type="entry name" value="SAM-dependent_MTases_sf"/>
</dbReference>
<proteinExistence type="predicted"/>
<dbReference type="KEGG" id="drm:Dred_1382"/>
<dbReference type="RefSeq" id="WP_011877732.1">
    <property type="nucleotide sequence ID" value="NC_009253.1"/>
</dbReference>
<evidence type="ECO:0000313" key="1">
    <source>
        <dbReference type="EMBL" id="ABO49912.1"/>
    </source>
</evidence>
<dbReference type="Proteomes" id="UP000001556">
    <property type="component" value="Chromosome"/>
</dbReference>
<keyword evidence="2" id="KW-1185">Reference proteome</keyword>
<dbReference type="Pfam" id="PF13578">
    <property type="entry name" value="Methyltransf_24"/>
    <property type="match status" value="1"/>
</dbReference>
<dbReference type="HOGENOM" id="CLU_058422_1_0_9"/>
<dbReference type="STRING" id="349161.Dred_1382"/>
<sequence length="272" mass="31613">MNKGHLIILDYPVNPQPRYGYGKSPHRQLTEIISRNIHIYKDYLQSFLPFKACFSNIPIVQTNDNSTEPAWINGWLPGLDSVAIYGFLTLHNPQRYIEIGSGNSTRFARRAIKDHNLRTKITSVDPQPRAEINEICDNVIRQPVEEVDLALFDELKAGDILFVDNSHRSFMNSDVTVVFLEILPRLKPGVMVEFHDILLPFDYPLAWKNRYYNEQYLLACYLLAEGNKFEIILPNFFISCHYELSKVLSGLWEEPNLQRVEKHGSSFWIRIK</sequence>
<reference evidence="1 2" key="1">
    <citation type="submission" date="2007-03" db="EMBL/GenBank/DDBJ databases">
        <title>Complete sequence of Desulfotomaculum reducens MI-1.</title>
        <authorList>
            <consortium name="US DOE Joint Genome Institute"/>
            <person name="Copeland A."/>
            <person name="Lucas S."/>
            <person name="Lapidus A."/>
            <person name="Barry K."/>
            <person name="Detter J.C."/>
            <person name="Glavina del Rio T."/>
            <person name="Hammon N."/>
            <person name="Israni S."/>
            <person name="Dalin E."/>
            <person name="Tice H."/>
            <person name="Pitluck S."/>
            <person name="Sims D."/>
            <person name="Brettin T."/>
            <person name="Bruce D."/>
            <person name="Han C."/>
            <person name="Tapia R."/>
            <person name="Schmutz J."/>
            <person name="Larimer F."/>
            <person name="Land M."/>
            <person name="Hauser L."/>
            <person name="Kyrpides N."/>
            <person name="Kim E."/>
            <person name="Tebo B.M."/>
            <person name="Richardson P."/>
        </authorList>
    </citation>
    <scope>NUCLEOTIDE SEQUENCE [LARGE SCALE GENOMIC DNA]</scope>
    <source>
        <strain evidence="1 2">MI-1</strain>
    </source>
</reference>
<dbReference type="eggNOG" id="COG4122">
    <property type="taxonomic scope" value="Bacteria"/>
</dbReference>
<dbReference type="EMBL" id="CP000612">
    <property type="protein sequence ID" value="ABO49912.1"/>
    <property type="molecule type" value="Genomic_DNA"/>
</dbReference>
<organism evidence="1 2">
    <name type="scientific">Desulforamulus reducens (strain ATCC BAA-1160 / DSM 100696 / MI-1)</name>
    <name type="common">Desulfotomaculum reducens</name>
    <dbReference type="NCBI Taxonomy" id="349161"/>
    <lineage>
        <taxon>Bacteria</taxon>
        <taxon>Bacillati</taxon>
        <taxon>Bacillota</taxon>
        <taxon>Clostridia</taxon>
        <taxon>Eubacteriales</taxon>
        <taxon>Peptococcaceae</taxon>
        <taxon>Desulforamulus</taxon>
    </lineage>
</organism>
<dbReference type="SUPFAM" id="SSF53335">
    <property type="entry name" value="S-adenosyl-L-methionine-dependent methyltransferases"/>
    <property type="match status" value="1"/>
</dbReference>